<dbReference type="Pfam" id="PF01827">
    <property type="entry name" value="FTH"/>
    <property type="match status" value="1"/>
</dbReference>
<dbReference type="OrthoDB" id="2095648at2759"/>
<dbReference type="CDD" id="cd22150">
    <property type="entry name" value="F-box_CeFBXA-like"/>
    <property type="match status" value="1"/>
</dbReference>
<dbReference type="InterPro" id="IPR040161">
    <property type="entry name" value="FB224"/>
</dbReference>
<dbReference type="SMART" id="SM00256">
    <property type="entry name" value="FBOX"/>
    <property type="match status" value="1"/>
</dbReference>
<dbReference type="AlphaFoldDB" id="Q966E6"/>
<dbReference type="UCSC" id="Y119D3A.4">
    <property type="organism name" value="c. elegans"/>
</dbReference>
<keyword evidence="3" id="KW-1185">Reference proteome</keyword>
<dbReference type="InParanoid" id="Q966E6"/>
<organism evidence="2 3">
    <name type="scientific">Caenorhabditis elegans</name>
    <dbReference type="NCBI Taxonomy" id="6239"/>
    <lineage>
        <taxon>Eukaryota</taxon>
        <taxon>Metazoa</taxon>
        <taxon>Ecdysozoa</taxon>
        <taxon>Nematoda</taxon>
        <taxon>Chromadorea</taxon>
        <taxon>Rhabditida</taxon>
        <taxon>Rhabditina</taxon>
        <taxon>Rhabditomorpha</taxon>
        <taxon>Rhabditoidea</taxon>
        <taxon>Rhabditidae</taxon>
        <taxon>Peloderinae</taxon>
        <taxon>Caenorhabditis</taxon>
    </lineage>
</organism>
<evidence type="ECO:0000259" key="1">
    <source>
        <dbReference type="PROSITE" id="PS50181"/>
    </source>
</evidence>
<dbReference type="Bgee" id="WBGene00022479">
    <property type="expression patterns" value="Expressed in adult organism and 1 other cell type or tissue"/>
</dbReference>
<dbReference type="InterPro" id="IPR002900">
    <property type="entry name" value="DUF38/FTH_CAE_spp"/>
</dbReference>
<dbReference type="CTD" id="191035"/>
<dbReference type="Pfam" id="PF00646">
    <property type="entry name" value="F-box"/>
    <property type="match status" value="1"/>
</dbReference>
<dbReference type="AGR" id="WB:WBGene00022479"/>
<dbReference type="EMBL" id="BX284603">
    <property type="protein sequence ID" value="CCD73912.1"/>
    <property type="molecule type" value="Genomic_DNA"/>
</dbReference>
<dbReference type="PaxDb" id="6239-Y119D3A.4"/>
<dbReference type="RefSeq" id="NP_497373.2">
    <property type="nucleotide sequence ID" value="NM_064972.4"/>
</dbReference>
<dbReference type="PhylomeDB" id="Q966E6"/>
<feature type="domain" description="F-box" evidence="1">
    <location>
        <begin position="5"/>
        <end position="52"/>
    </location>
</feature>
<dbReference type="InterPro" id="IPR036047">
    <property type="entry name" value="F-box-like_dom_sf"/>
</dbReference>
<dbReference type="KEGG" id="cel:CELE_Y119D3A.4"/>
<dbReference type="PANTHER" id="PTHR23015:SF4">
    <property type="entry name" value="DUF38 DOMAIN-CONTAINING PROTEIN-RELATED"/>
    <property type="match status" value="1"/>
</dbReference>
<name>Q966E6_CAEEL</name>
<dbReference type="PANTHER" id="PTHR23015">
    <property type="entry name" value="UNCHARACTERIZED C.ELEGANS PROTEIN"/>
    <property type="match status" value="1"/>
</dbReference>
<sequence>MSAKQPTLLDLPIAVANHVLEKLKLNELWTCRKVCRSLRTAVDNFGAQFTDLSVVLDEDSVRIQLDRIEIIYRNCSLLSGSSVWCNNEWKYLEGENCLKLAFNDLKILLKHASCLYIISYLNDQDREHAVNSLVDVLKKEVDIHMKTISLHRDLSIDDIVLILPLFNSQTLRKLWIRGIFPAHDFERITHLDQWKKAKKFKLWETSWECLPIEYFFHFEKFRIDIVKNHDIPIQSVIKIRDDLLQRSTFRKCVISVINVNFNPELARIFQPDYAGCDEFTMEYSTGKSKFEIYYGIYEFMNMWQLRIKRC</sequence>
<proteinExistence type="predicted"/>
<dbReference type="SUPFAM" id="SSF81383">
    <property type="entry name" value="F-box domain"/>
    <property type="match status" value="1"/>
</dbReference>
<gene>
    <name evidence="2 4" type="primary">fbxa-36</name>
    <name evidence="2" type="ORF">CELE_Y119D3A.4</name>
    <name evidence="4" type="ORF">Y119D3A.4</name>
</gene>
<evidence type="ECO:0000313" key="4">
    <source>
        <dbReference type="WormBase" id="Y119D3A.4"/>
    </source>
</evidence>
<dbReference type="PROSITE" id="PS50181">
    <property type="entry name" value="FBOX"/>
    <property type="match status" value="1"/>
</dbReference>
<accession>Q966E6</accession>
<dbReference type="Proteomes" id="UP000001940">
    <property type="component" value="Chromosome III"/>
</dbReference>
<dbReference type="WormBase" id="Y119D3A.4">
    <property type="protein sequence ID" value="CE39431"/>
    <property type="gene ID" value="WBGene00022479"/>
    <property type="gene designation" value="fbxa-36"/>
</dbReference>
<reference evidence="2 3" key="1">
    <citation type="journal article" date="1998" name="Science">
        <title>Genome sequence of the nematode C. elegans: a platform for investigating biology.</title>
        <authorList>
            <consortium name="The C. elegans sequencing consortium"/>
            <person name="Sulson J.E."/>
            <person name="Waterston R."/>
        </authorList>
    </citation>
    <scope>NUCLEOTIDE SEQUENCE [LARGE SCALE GENOMIC DNA]</scope>
    <source>
        <strain evidence="2 3">Bristol N2</strain>
    </source>
</reference>
<protein>
    <submittedName>
        <fullName evidence="2">F-box domain-containing protein</fullName>
    </submittedName>
</protein>
<dbReference type="HOGENOM" id="CLU_030831_3_1_1"/>
<evidence type="ECO:0000313" key="2">
    <source>
        <dbReference type="EMBL" id="CCD73912.1"/>
    </source>
</evidence>
<dbReference type="InterPro" id="IPR001810">
    <property type="entry name" value="F-box_dom"/>
</dbReference>
<dbReference type="FunCoup" id="Q966E6">
    <property type="interactions" value="7"/>
</dbReference>
<dbReference type="GeneID" id="191035"/>
<evidence type="ECO:0000313" key="3">
    <source>
        <dbReference type="Proteomes" id="UP000001940"/>
    </source>
</evidence>